<protein>
    <recommendedName>
        <fullName evidence="3">Protein kinase domain-containing protein</fullName>
    </recommendedName>
</protein>
<evidence type="ECO:0000259" key="3">
    <source>
        <dbReference type="PROSITE" id="PS50011"/>
    </source>
</evidence>
<feature type="domain" description="Protein kinase" evidence="3">
    <location>
        <begin position="302"/>
        <end position="575"/>
    </location>
</feature>
<dbReference type="PROSITE" id="PS00107">
    <property type="entry name" value="PROTEIN_KINASE_ATP"/>
    <property type="match status" value="1"/>
</dbReference>
<dbReference type="InterPro" id="IPR000719">
    <property type="entry name" value="Prot_kinase_dom"/>
</dbReference>
<dbReference type="AlphaFoldDB" id="A0A9P1IUB2"/>
<keyword evidence="5" id="KW-1185">Reference proteome</keyword>
<reference evidence="4" key="1">
    <citation type="submission" date="2022-11" db="EMBL/GenBank/DDBJ databases">
        <authorList>
            <person name="Kikuchi T."/>
        </authorList>
    </citation>
    <scope>NUCLEOTIDE SEQUENCE</scope>
    <source>
        <strain evidence="4">PS1010</strain>
    </source>
</reference>
<dbReference type="GO" id="GO:0005524">
    <property type="term" value="F:ATP binding"/>
    <property type="evidence" value="ECO:0007669"/>
    <property type="project" value="UniProtKB-UniRule"/>
</dbReference>
<dbReference type="InterPro" id="IPR011009">
    <property type="entry name" value="Kinase-like_dom_sf"/>
</dbReference>
<keyword evidence="1" id="KW-0067">ATP-binding</keyword>
<evidence type="ECO:0000313" key="4">
    <source>
        <dbReference type="EMBL" id="CAI5451350.1"/>
    </source>
</evidence>
<dbReference type="InterPro" id="IPR050235">
    <property type="entry name" value="CK1_Ser-Thr_kinase"/>
</dbReference>
<accession>A0A9P1IUB2</accession>
<organism evidence="4 5">
    <name type="scientific">Caenorhabditis angaria</name>
    <dbReference type="NCBI Taxonomy" id="860376"/>
    <lineage>
        <taxon>Eukaryota</taxon>
        <taxon>Metazoa</taxon>
        <taxon>Ecdysozoa</taxon>
        <taxon>Nematoda</taxon>
        <taxon>Chromadorea</taxon>
        <taxon>Rhabditida</taxon>
        <taxon>Rhabditina</taxon>
        <taxon>Rhabditomorpha</taxon>
        <taxon>Rhabditoidea</taxon>
        <taxon>Rhabditidae</taxon>
        <taxon>Peloderinae</taxon>
        <taxon>Caenorhabditis</taxon>
    </lineage>
</organism>
<feature type="domain" description="Protein kinase" evidence="3">
    <location>
        <begin position="1"/>
        <end position="237"/>
    </location>
</feature>
<dbReference type="Pfam" id="PF00069">
    <property type="entry name" value="Pkinase"/>
    <property type="match status" value="1"/>
</dbReference>
<dbReference type="SUPFAM" id="SSF56112">
    <property type="entry name" value="Protein kinase-like (PK-like)"/>
    <property type="match status" value="2"/>
</dbReference>
<name>A0A9P1IUB2_9PELO</name>
<dbReference type="FunFam" id="1.10.510.10:FF:001146">
    <property type="entry name" value="Protein CBG08226"/>
    <property type="match status" value="1"/>
</dbReference>
<dbReference type="PANTHER" id="PTHR11909">
    <property type="entry name" value="CASEIN KINASE-RELATED"/>
    <property type="match status" value="1"/>
</dbReference>
<proteinExistence type="predicted"/>
<dbReference type="PROSITE" id="PS50011">
    <property type="entry name" value="PROTEIN_KINASE_DOM"/>
    <property type="match status" value="2"/>
</dbReference>
<dbReference type="Proteomes" id="UP001152747">
    <property type="component" value="Unassembled WGS sequence"/>
</dbReference>
<evidence type="ECO:0000313" key="5">
    <source>
        <dbReference type="Proteomes" id="UP001152747"/>
    </source>
</evidence>
<feature type="binding site" evidence="1">
    <location>
        <position position="333"/>
    </location>
    <ligand>
        <name>ATP</name>
        <dbReference type="ChEBI" id="CHEBI:30616"/>
    </ligand>
</feature>
<sequence>MAAQKCVVYQWGAFGRVSFAGERTVPKKLEFIVVSPFGFNLDQIIKKVTCQAFSLICGLNVAGQMLKAIRELHSIGILHRNIHPGAFYCGIGGEREGKIYLQDFRAHRRFLDANKKVIPARSKVKRYGFTRFSSRANLQEKEQSRKDDLESWIYSIFSIMDLDSLFWKKDKEIQSIIEKKEEFMRNSPQKEAEMYKNVPKEMRLLIENIAQLQYESEPEYEKLSGILAEIQSARKFATDLCDWIGMGKEVAGNMEGETKNSAGNRMSGEGDININIAKNKKGARKKLLPGDIIKSVDQKTGWKNVCLLGSGGFGDVYKVHREGSPPDKCYALKTESEEGEKRFLRLKIEVTVMMKTSDKSKNFEHFIEFIDRGKCDELRCKFVVMGLVGPSLDDIRVKYLVSNFTKHTCFNIFIQSVIAIRDLHSLGYLHRDIKPANYAVGIGENEQIVYMLDFGIAKLFVDSDGKHKTPRKKVKFLGTLRFAARACMRQIEQGRKDDLECWIYMMFDLIDDMAGLPWKRIVEPKAILKSKEKLFNNEHPEVYKRMPKSMQQLLQYVNNLEHESAPDYEYILQFLRTCAKDHGIKVDKKLDWIGKLKKKAFDSDSDKSAEHKNSGDDSE</sequence>
<dbReference type="SMART" id="SM00220">
    <property type="entry name" value="S_TKc"/>
    <property type="match status" value="1"/>
</dbReference>
<keyword evidence="1" id="KW-0547">Nucleotide-binding</keyword>
<gene>
    <name evidence="4" type="ORF">CAMP_LOCUS13987</name>
</gene>
<evidence type="ECO:0000256" key="2">
    <source>
        <dbReference type="SAM" id="MobiDB-lite"/>
    </source>
</evidence>
<dbReference type="GO" id="GO:0004672">
    <property type="term" value="F:protein kinase activity"/>
    <property type="evidence" value="ECO:0007669"/>
    <property type="project" value="InterPro"/>
</dbReference>
<comment type="caution">
    <text evidence="4">The sequence shown here is derived from an EMBL/GenBank/DDBJ whole genome shotgun (WGS) entry which is preliminary data.</text>
</comment>
<dbReference type="OrthoDB" id="194358at2759"/>
<evidence type="ECO:0000256" key="1">
    <source>
        <dbReference type="PROSITE-ProRule" id="PRU10141"/>
    </source>
</evidence>
<dbReference type="Gene3D" id="1.10.510.10">
    <property type="entry name" value="Transferase(Phosphotransferase) domain 1"/>
    <property type="match status" value="2"/>
</dbReference>
<feature type="region of interest" description="Disordered" evidence="2">
    <location>
        <begin position="600"/>
        <end position="619"/>
    </location>
</feature>
<dbReference type="InterPro" id="IPR017441">
    <property type="entry name" value="Protein_kinase_ATP_BS"/>
</dbReference>
<dbReference type="EMBL" id="CANHGI010000005">
    <property type="protein sequence ID" value="CAI5451350.1"/>
    <property type="molecule type" value="Genomic_DNA"/>
</dbReference>